<dbReference type="EMBL" id="MPUH01002208">
    <property type="protein sequence ID" value="OMJ65344.1"/>
    <property type="molecule type" value="Genomic_DNA"/>
</dbReference>
<keyword evidence="2" id="KW-1185">Reference proteome</keyword>
<organism evidence="1 2">
    <name type="scientific">Stentor coeruleus</name>
    <dbReference type="NCBI Taxonomy" id="5963"/>
    <lineage>
        <taxon>Eukaryota</taxon>
        <taxon>Sar</taxon>
        <taxon>Alveolata</taxon>
        <taxon>Ciliophora</taxon>
        <taxon>Postciliodesmatophora</taxon>
        <taxon>Heterotrichea</taxon>
        <taxon>Heterotrichida</taxon>
        <taxon>Stentoridae</taxon>
        <taxon>Stentor</taxon>
    </lineage>
</organism>
<sequence>MDFSCYQPECSLKAVWECTCNKHFCESHISAHSNESNCEIDLIEVKYSLVIEKNIEVINVLREVRAYLIKAAEKNIIEVNKCLIESSLLAEDIKVAEKKILEVNKCLIESLLFVEEKEVNCENYALKNNAENIQETINWARALNLQNREEITLSLSVVQLLSIKSEEENKNINNDILKRKFKAMDTDSKINFMVQNNYESVKDNFVDDADCYQV</sequence>
<dbReference type="AlphaFoldDB" id="A0A1R2ALI1"/>
<proteinExistence type="predicted"/>
<protein>
    <submittedName>
        <fullName evidence="1">Uncharacterized protein</fullName>
    </submittedName>
</protein>
<gene>
    <name evidence="1" type="ORF">SteCoe_38434</name>
</gene>
<evidence type="ECO:0000313" key="2">
    <source>
        <dbReference type="Proteomes" id="UP000187209"/>
    </source>
</evidence>
<reference evidence="1 2" key="1">
    <citation type="submission" date="2016-11" db="EMBL/GenBank/DDBJ databases">
        <title>The macronuclear genome of Stentor coeruleus: a giant cell with tiny introns.</title>
        <authorList>
            <person name="Slabodnick M."/>
            <person name="Ruby J.G."/>
            <person name="Reiff S.B."/>
            <person name="Swart E.C."/>
            <person name="Gosai S."/>
            <person name="Prabakaran S."/>
            <person name="Witkowska E."/>
            <person name="Larue G.E."/>
            <person name="Fisher S."/>
            <person name="Freeman R.M."/>
            <person name="Gunawardena J."/>
            <person name="Chu W."/>
            <person name="Stover N.A."/>
            <person name="Gregory B.D."/>
            <person name="Nowacki M."/>
            <person name="Derisi J."/>
            <person name="Roy S.W."/>
            <person name="Marshall W.F."/>
            <person name="Sood P."/>
        </authorList>
    </citation>
    <scope>NUCLEOTIDE SEQUENCE [LARGE SCALE GENOMIC DNA]</scope>
    <source>
        <strain evidence="1">WM001</strain>
    </source>
</reference>
<name>A0A1R2ALI1_9CILI</name>
<comment type="caution">
    <text evidence="1">The sequence shown here is derived from an EMBL/GenBank/DDBJ whole genome shotgun (WGS) entry which is preliminary data.</text>
</comment>
<accession>A0A1R2ALI1</accession>
<evidence type="ECO:0000313" key="1">
    <source>
        <dbReference type="EMBL" id="OMJ65344.1"/>
    </source>
</evidence>
<dbReference type="Proteomes" id="UP000187209">
    <property type="component" value="Unassembled WGS sequence"/>
</dbReference>